<keyword evidence="8" id="KW-1185">Reference proteome</keyword>
<organism evidence="7 8">
    <name type="scientific">Anaerococcus nagyae</name>
    <dbReference type="NCBI Taxonomy" id="1755241"/>
    <lineage>
        <taxon>Bacteria</taxon>
        <taxon>Bacillati</taxon>
        <taxon>Bacillota</taxon>
        <taxon>Tissierellia</taxon>
        <taxon>Tissierellales</taxon>
        <taxon>Peptoniphilaceae</taxon>
        <taxon>Anaerococcus</taxon>
    </lineage>
</organism>
<evidence type="ECO:0000256" key="1">
    <source>
        <dbReference type="ARBA" id="ARBA00004141"/>
    </source>
</evidence>
<evidence type="ECO:0000256" key="5">
    <source>
        <dbReference type="SAM" id="Phobius"/>
    </source>
</evidence>
<dbReference type="OrthoDB" id="9771731at2"/>
<keyword evidence="2 5" id="KW-0812">Transmembrane</keyword>
<gene>
    <name evidence="7" type="ORF">DXA39_02260</name>
</gene>
<dbReference type="InterPro" id="IPR052902">
    <property type="entry name" value="ABC-2_transporter"/>
</dbReference>
<dbReference type="GO" id="GO:0140359">
    <property type="term" value="F:ABC-type transporter activity"/>
    <property type="evidence" value="ECO:0007669"/>
    <property type="project" value="InterPro"/>
</dbReference>
<dbReference type="Pfam" id="PF12698">
    <property type="entry name" value="ABC2_membrane_3"/>
    <property type="match status" value="1"/>
</dbReference>
<comment type="caution">
    <text evidence="7">The sequence shown here is derived from an EMBL/GenBank/DDBJ whole genome shotgun (WGS) entry which is preliminary data.</text>
</comment>
<dbReference type="PANTHER" id="PTHR43027">
    <property type="entry name" value="DOXORUBICIN RESISTANCE ABC TRANSPORTER PERMEASE PROTEIN DRRC-RELATED"/>
    <property type="match status" value="1"/>
</dbReference>
<proteinExistence type="predicted"/>
<feature type="transmembrane region" description="Helical" evidence="5">
    <location>
        <begin position="163"/>
        <end position="182"/>
    </location>
</feature>
<accession>A0A3E2TJ82</accession>
<protein>
    <submittedName>
        <fullName evidence="7">ABC transporter permease</fullName>
    </submittedName>
</protein>
<reference evidence="7 8" key="1">
    <citation type="submission" date="2018-08" db="EMBL/GenBank/DDBJ databases">
        <title>A genome reference for cultivated species of the human gut microbiota.</title>
        <authorList>
            <person name="Zou Y."/>
            <person name="Xue W."/>
            <person name="Luo G."/>
        </authorList>
    </citation>
    <scope>NUCLEOTIDE SEQUENCE [LARGE SCALE GENOMIC DNA]</scope>
    <source>
        <strain evidence="7 8">OF01-3</strain>
    </source>
</reference>
<keyword evidence="3 5" id="KW-1133">Transmembrane helix</keyword>
<evidence type="ECO:0000313" key="8">
    <source>
        <dbReference type="Proteomes" id="UP000261011"/>
    </source>
</evidence>
<evidence type="ECO:0000256" key="3">
    <source>
        <dbReference type="ARBA" id="ARBA00022989"/>
    </source>
</evidence>
<feature type="transmembrane region" description="Helical" evidence="5">
    <location>
        <begin position="278"/>
        <end position="299"/>
    </location>
</feature>
<keyword evidence="4 5" id="KW-0472">Membrane</keyword>
<evidence type="ECO:0000256" key="2">
    <source>
        <dbReference type="ARBA" id="ARBA00022692"/>
    </source>
</evidence>
<feature type="transmembrane region" description="Helical" evidence="5">
    <location>
        <begin position="335"/>
        <end position="356"/>
    </location>
</feature>
<feature type="transmembrane region" description="Helical" evidence="5">
    <location>
        <begin position="211"/>
        <end position="233"/>
    </location>
</feature>
<evidence type="ECO:0000256" key="4">
    <source>
        <dbReference type="ARBA" id="ARBA00023136"/>
    </source>
</evidence>
<name>A0A3E2TJ82_9FIRM</name>
<dbReference type="EMBL" id="QVEU01000002">
    <property type="protein sequence ID" value="RGB77071.1"/>
    <property type="molecule type" value="Genomic_DNA"/>
</dbReference>
<sequence length="365" mass="41389">MFLHEFKKTFKVFLRQKSLLFWALIFPLILGVFFKLGLGNIVGSNDFNPIKVAINEDLLNDDNFKDFIDKMVDEDFLEINPSTSEKVLDKEDITAYIDQKDKVVVKRNGIFESILVSLLKYFNTNESMVKDIIQKNPSADFTVLIEDKDHINVKKFNKDFDPVMTFFFALIGFQLIYGYSWGLEIIHQYEANLSTIAKRNAISPVNKKVSLLASLCVGFILNLIIALFTMLIFNKILGVDFSQKTPQLFLIIIIGAFAGVSFGMLIGSSNKANIEVKAGIGLGLSLLMSFLAGMMVSYVKTFIAEKIPIINKLNPVALISDGIYSLYYYDSLDRYHNDISCLFGVTLLFMILTYIFTRGKQYDSI</sequence>
<feature type="transmembrane region" description="Helical" evidence="5">
    <location>
        <begin position="245"/>
        <end position="266"/>
    </location>
</feature>
<dbReference type="Proteomes" id="UP000261011">
    <property type="component" value="Unassembled WGS sequence"/>
</dbReference>
<evidence type="ECO:0000259" key="6">
    <source>
        <dbReference type="Pfam" id="PF12698"/>
    </source>
</evidence>
<feature type="transmembrane region" description="Helical" evidence="5">
    <location>
        <begin position="20"/>
        <end position="38"/>
    </location>
</feature>
<evidence type="ECO:0000313" key="7">
    <source>
        <dbReference type="EMBL" id="RGB77071.1"/>
    </source>
</evidence>
<dbReference type="InterPro" id="IPR013525">
    <property type="entry name" value="ABC2_TM"/>
</dbReference>
<dbReference type="RefSeq" id="WP_117520689.1">
    <property type="nucleotide sequence ID" value="NZ_AP031484.1"/>
</dbReference>
<dbReference type="AlphaFoldDB" id="A0A3E2TJ82"/>
<comment type="subcellular location">
    <subcellularLocation>
        <location evidence="1">Membrane</location>
        <topology evidence="1">Multi-pass membrane protein</topology>
    </subcellularLocation>
</comment>
<dbReference type="PANTHER" id="PTHR43027:SF1">
    <property type="entry name" value="DOXORUBICIN RESISTANCE ABC TRANSPORTER PERMEASE PROTEIN DRRC-RELATED"/>
    <property type="match status" value="1"/>
</dbReference>
<dbReference type="GO" id="GO:0016020">
    <property type="term" value="C:membrane"/>
    <property type="evidence" value="ECO:0007669"/>
    <property type="project" value="UniProtKB-SubCell"/>
</dbReference>
<feature type="domain" description="ABC-2 type transporter transmembrane" evidence="6">
    <location>
        <begin position="17"/>
        <end position="354"/>
    </location>
</feature>